<evidence type="ECO:0000259" key="4">
    <source>
        <dbReference type="Pfam" id="PF00591"/>
    </source>
</evidence>
<dbReference type="GO" id="GO:0004048">
    <property type="term" value="F:anthranilate phosphoribosyltransferase activity"/>
    <property type="evidence" value="ECO:0007669"/>
    <property type="project" value="UniProtKB-EC"/>
</dbReference>
<dbReference type="STRING" id="1445510.YC6258_03753"/>
<evidence type="ECO:0000256" key="2">
    <source>
        <dbReference type="ARBA" id="ARBA00022679"/>
    </source>
</evidence>
<dbReference type="Pfam" id="PF00591">
    <property type="entry name" value="Glycos_transf_3"/>
    <property type="match status" value="1"/>
</dbReference>
<dbReference type="InterPro" id="IPR017459">
    <property type="entry name" value="Glycosyl_Trfase_fam3_N_dom"/>
</dbReference>
<dbReference type="Pfam" id="PF02885">
    <property type="entry name" value="Glycos_trans_3N"/>
    <property type="match status" value="1"/>
</dbReference>
<dbReference type="EC" id="2.4.2.18" evidence="6"/>
<feature type="domain" description="Glycosyl transferase family 3 N-terminal" evidence="5">
    <location>
        <begin position="8"/>
        <end position="70"/>
    </location>
</feature>
<name>A0A0C5VZF5_9GAMM</name>
<dbReference type="Gene3D" id="1.20.970.10">
    <property type="entry name" value="Transferase, Pyrimidine Nucleoside Phosphorylase, Chain C"/>
    <property type="match status" value="1"/>
</dbReference>
<proteinExistence type="predicted"/>
<keyword evidence="1 6" id="KW-0328">Glycosyltransferase</keyword>
<keyword evidence="3" id="KW-0057">Aromatic amino acid biosynthesis</keyword>
<keyword evidence="3" id="KW-0028">Amino-acid biosynthesis</keyword>
<dbReference type="KEGG" id="gsn:YC6258_03753"/>
<dbReference type="PATRIC" id="fig|1445510.3.peg.3730"/>
<evidence type="ECO:0000256" key="3">
    <source>
        <dbReference type="ARBA" id="ARBA00022822"/>
    </source>
</evidence>
<dbReference type="Proteomes" id="UP000032266">
    <property type="component" value="Chromosome"/>
</dbReference>
<keyword evidence="2 6" id="KW-0808">Transferase</keyword>
<dbReference type="PANTHER" id="PTHR43285">
    <property type="entry name" value="ANTHRANILATE PHOSPHORIBOSYLTRANSFERASE"/>
    <property type="match status" value="1"/>
</dbReference>
<protein>
    <submittedName>
        <fullName evidence="6">Anthranilate phosphoribosyltransferase</fullName>
        <ecNumber evidence="6">2.4.2.18</ecNumber>
    </submittedName>
</protein>
<dbReference type="InterPro" id="IPR005940">
    <property type="entry name" value="Anthranilate_Pribosyl_Tfrase"/>
</dbReference>
<dbReference type="AlphaFoldDB" id="A0A0C5VZF5"/>
<dbReference type="EMBL" id="CP007142">
    <property type="protein sequence ID" value="AJQ95789.1"/>
    <property type="molecule type" value="Genomic_DNA"/>
</dbReference>
<dbReference type="InterPro" id="IPR000312">
    <property type="entry name" value="Glycosyl_Trfase_fam3"/>
</dbReference>
<keyword evidence="7" id="KW-1185">Reference proteome</keyword>
<dbReference type="SUPFAM" id="SSF47648">
    <property type="entry name" value="Nucleoside phosphorylase/phosphoribosyltransferase N-terminal domain"/>
    <property type="match status" value="1"/>
</dbReference>
<evidence type="ECO:0000259" key="5">
    <source>
        <dbReference type="Pfam" id="PF02885"/>
    </source>
</evidence>
<organism evidence="6 7">
    <name type="scientific">Gynuella sunshinyii YC6258</name>
    <dbReference type="NCBI Taxonomy" id="1445510"/>
    <lineage>
        <taxon>Bacteria</taxon>
        <taxon>Pseudomonadati</taxon>
        <taxon>Pseudomonadota</taxon>
        <taxon>Gammaproteobacteria</taxon>
        <taxon>Oceanospirillales</taxon>
        <taxon>Saccharospirillaceae</taxon>
        <taxon>Gynuella</taxon>
    </lineage>
</organism>
<evidence type="ECO:0000313" key="7">
    <source>
        <dbReference type="Proteomes" id="UP000032266"/>
    </source>
</evidence>
<accession>A0A0C5VZF5</accession>
<reference evidence="6 7" key="1">
    <citation type="submission" date="2014-01" db="EMBL/GenBank/DDBJ databases">
        <title>Full genme sequencing of cellulolytic bacterium Gynuella sunshinyii YC6258T gen. nov., sp. nov.</title>
        <authorList>
            <person name="Khan H."/>
            <person name="Chung E.J."/>
            <person name="Chung Y.R."/>
        </authorList>
    </citation>
    <scope>NUCLEOTIDE SEQUENCE [LARGE SCALE GENOMIC DNA]</scope>
    <source>
        <strain evidence="6 7">YC6258</strain>
    </source>
</reference>
<dbReference type="RefSeq" id="WP_044617977.1">
    <property type="nucleotide sequence ID" value="NZ_CP007142.1"/>
</dbReference>
<evidence type="ECO:0000313" key="6">
    <source>
        <dbReference type="EMBL" id="AJQ95789.1"/>
    </source>
</evidence>
<dbReference type="GO" id="GO:0000162">
    <property type="term" value="P:L-tryptophan biosynthetic process"/>
    <property type="evidence" value="ECO:0007669"/>
    <property type="project" value="UniProtKB-KW"/>
</dbReference>
<dbReference type="SUPFAM" id="SSF52418">
    <property type="entry name" value="Nucleoside phosphorylase/phosphoribosyltransferase catalytic domain"/>
    <property type="match status" value="1"/>
</dbReference>
<dbReference type="PANTHER" id="PTHR43285:SF2">
    <property type="entry name" value="ANTHRANILATE PHOSPHORIBOSYLTRANSFERASE"/>
    <property type="match status" value="1"/>
</dbReference>
<gene>
    <name evidence="6" type="ORF">YC6258_03753</name>
</gene>
<dbReference type="HOGENOM" id="CLU_043389_0_0_6"/>
<dbReference type="OrthoDB" id="9768896at2"/>
<dbReference type="InterPro" id="IPR035902">
    <property type="entry name" value="Nuc_phospho_transferase"/>
</dbReference>
<keyword evidence="3" id="KW-0822">Tryptophan biosynthesis</keyword>
<evidence type="ECO:0000256" key="1">
    <source>
        <dbReference type="ARBA" id="ARBA00022676"/>
    </source>
</evidence>
<sequence length="329" mass="36995">MNKHPFAEFIRILGRGKNGSRSLTREEARDAFSMVLENTIEDVQLGAFLMLLRVKEETGEEIAGFVDASKQHINAPQHLHADIDWGCYAGKRRHNPWFVLSALALSQAGYKVFMHGAQGHTAGRVYAEDTFMELGLPIANNWQQVETAMTQQNIVYFPIAHLCPRLHDLIELRPLLGLRSPVHTLARLLNPLNSSAVVQGIFHPAYNGIHQRAACQLGYKSTLIIRGEGGEFERNPESKLTLFRVMDGLESTLDMDMVLKQRQVKPESLDLTYMKSIWHGTHNDIYAEAAITATLQLALMAMATDMSPEQASQKAQEIWLNRNPETLQP</sequence>
<dbReference type="GO" id="GO:0005829">
    <property type="term" value="C:cytosol"/>
    <property type="evidence" value="ECO:0007669"/>
    <property type="project" value="TreeGrafter"/>
</dbReference>
<feature type="domain" description="Glycosyl transferase family 3" evidence="4">
    <location>
        <begin position="101"/>
        <end position="317"/>
    </location>
</feature>
<dbReference type="NCBIfam" id="NF006564">
    <property type="entry name" value="PRK09071.1"/>
    <property type="match status" value="1"/>
</dbReference>
<dbReference type="InterPro" id="IPR036320">
    <property type="entry name" value="Glycosyl_Trfase_fam3_N_dom_sf"/>
</dbReference>
<dbReference type="Gene3D" id="3.40.1030.10">
    <property type="entry name" value="Nucleoside phosphorylase/phosphoribosyltransferase catalytic domain"/>
    <property type="match status" value="1"/>
</dbReference>